<dbReference type="Pfam" id="PF00593">
    <property type="entry name" value="TonB_dep_Rec_b-barrel"/>
    <property type="match status" value="1"/>
</dbReference>
<dbReference type="InterPro" id="IPR012910">
    <property type="entry name" value="Plug_dom"/>
</dbReference>
<keyword evidence="5" id="KW-0472">Membrane</keyword>
<protein>
    <submittedName>
        <fullName evidence="9">TonB-dependent receptor SusC</fullName>
    </submittedName>
</protein>
<dbReference type="InterPro" id="IPR036942">
    <property type="entry name" value="Beta-barrel_TonB_sf"/>
</dbReference>
<dbReference type="Pfam" id="PF13715">
    <property type="entry name" value="CarbopepD_reg_2"/>
    <property type="match status" value="1"/>
</dbReference>
<dbReference type="Pfam" id="PF07715">
    <property type="entry name" value="Plug"/>
    <property type="match status" value="1"/>
</dbReference>
<dbReference type="Gene3D" id="2.60.40.1120">
    <property type="entry name" value="Carboxypeptidase-like, regulatory domain"/>
    <property type="match status" value="1"/>
</dbReference>
<proteinExistence type="predicted"/>
<gene>
    <name evidence="9" type="ORF">EZS27_005445</name>
</gene>
<keyword evidence="6" id="KW-0998">Cell outer membrane</keyword>
<dbReference type="InterPro" id="IPR023997">
    <property type="entry name" value="TonB-dep_OMP_SusC/RagA_CS"/>
</dbReference>
<accession>A0A5J4SP05</accession>
<reference evidence="9" key="1">
    <citation type="submission" date="2019-03" db="EMBL/GenBank/DDBJ databases">
        <title>Single cell metagenomics reveals metabolic interactions within the superorganism composed of flagellate Streblomastix strix and complex community of Bacteroidetes bacteria on its surface.</title>
        <authorList>
            <person name="Treitli S.C."/>
            <person name="Kolisko M."/>
            <person name="Husnik F."/>
            <person name="Keeling P."/>
            <person name="Hampl V."/>
        </authorList>
    </citation>
    <scope>NUCLEOTIDE SEQUENCE</scope>
    <source>
        <strain evidence="9">STM</strain>
    </source>
</reference>
<dbReference type="InterPro" id="IPR037066">
    <property type="entry name" value="Plug_dom_sf"/>
</dbReference>
<sequence>MGNTNQSKPFRLLLLFLLFPFCVSVAQTITVKGIVNDSAGEPVIGASVQETGTTNGIITDFNGNFTLQASSQSKLTISFIGYQTQTIDVAGRTQLNIILKDDTQLLDEVVVVGYGTMKKLDVSGSIVSTDAKTIGEVPSTNMAAALQGRLPGIDMMQTSTRPGATMQIRIRGERSLNASNDPLIVVDGIPFGGSINDIAPNDIKNIDILKDASATAIYGSRGANGVVLITTFRGEANAGPKVSYNGYYGVKAVAKKYEVYDGEEFQAFKHATINGSYQDKYTALEQKMIDSGQSTDWQDLMYSNATVTNHDVNISSGNAKGSYSFGGGYYNETTVLPGQEYTRFSLRTTIDQEIGKYIKVGLSSQNSYGITDGESAGMMNNIITLSPLMPAYNDDGSIRKVPTEGHTDKYYNPLLLKDDQLWQEKRKRFSTYNSLFGEIKFTPELKYHLNVGLSHYQENYGNFYGSDTPYKDGGVSSATVQNRHYTAWTAENLLYYDKVFVEKHRVNATLMYSAEQSEFQQSQMSADDITADYSLWYNLGLSDGAKTISAGNQNYYQRGLTSFMARALYAYEDRYALTATWRKDGSSVLAPGHKWHDYTAFSAGWNINNESFLNDVEAISQLKLRIGYGQTSNQAVNPYSTLGGLSQLPYNFGANNMYGAYVSDLPNPELGWEYTKNYNVGVDFGFFQGRITGYLDLYQQKTNDVLYAVQLPASSGVSNSVWQNIGATENKGLEFSLSAQIIKPKEKGAFGWDVDFNIYANRNKITSLNSGVSQDIGNGFFVGYPINVIYDYEKLGIIQEAEAPYLGYVAGKIKVADLSGPDGVPDGKITGDDRKVLGSFEPDFAGGFSTHFYYKNFDLSLVSFFKSGGYLVSTPHMSHSYLSTNNGRRNSIKVDYWTPEHPTGTYPQPGNQSTADQNDWGTTLGYFDASFLKIRTISLGYTFNKNLLSSWGCKSARLYLTCQNPFTLFSPYMKAGGLDPEATGIGPQGANSSMDGGLQARMLTIGANTPPTRNFLLGASLTF</sequence>
<dbReference type="SUPFAM" id="SSF56935">
    <property type="entry name" value="Porins"/>
    <property type="match status" value="1"/>
</dbReference>
<feature type="domain" description="TonB-dependent receptor-like beta-barrel" evidence="7">
    <location>
        <begin position="444"/>
        <end position="787"/>
    </location>
</feature>
<dbReference type="InterPro" id="IPR023996">
    <property type="entry name" value="TonB-dep_OMP_SusC/RagA"/>
</dbReference>
<evidence type="ECO:0000256" key="6">
    <source>
        <dbReference type="ARBA" id="ARBA00023237"/>
    </source>
</evidence>
<feature type="domain" description="TonB-dependent receptor plug" evidence="8">
    <location>
        <begin position="119"/>
        <end position="226"/>
    </location>
</feature>
<evidence type="ECO:0000256" key="1">
    <source>
        <dbReference type="ARBA" id="ARBA00004571"/>
    </source>
</evidence>
<evidence type="ECO:0000256" key="3">
    <source>
        <dbReference type="ARBA" id="ARBA00022692"/>
    </source>
</evidence>
<evidence type="ECO:0000259" key="8">
    <source>
        <dbReference type="Pfam" id="PF07715"/>
    </source>
</evidence>
<dbReference type="PROSITE" id="PS52016">
    <property type="entry name" value="TONB_DEPENDENT_REC_3"/>
    <property type="match status" value="1"/>
</dbReference>
<dbReference type="InterPro" id="IPR039426">
    <property type="entry name" value="TonB-dep_rcpt-like"/>
</dbReference>
<keyword evidence="9" id="KW-0675">Receptor</keyword>
<dbReference type="FunFam" id="2.170.130.10:FF:000008">
    <property type="entry name" value="SusC/RagA family TonB-linked outer membrane protein"/>
    <property type="match status" value="1"/>
</dbReference>
<dbReference type="InterPro" id="IPR008969">
    <property type="entry name" value="CarboxyPept-like_regulatory"/>
</dbReference>
<dbReference type="AlphaFoldDB" id="A0A5J4SP05"/>
<comment type="caution">
    <text evidence="9">The sequence shown here is derived from an EMBL/GenBank/DDBJ whole genome shotgun (WGS) entry which is preliminary data.</text>
</comment>
<keyword evidence="3" id="KW-0812">Transmembrane</keyword>
<evidence type="ECO:0000313" key="9">
    <source>
        <dbReference type="EMBL" id="KAA6347093.1"/>
    </source>
</evidence>
<organism evidence="9">
    <name type="scientific">termite gut metagenome</name>
    <dbReference type="NCBI Taxonomy" id="433724"/>
    <lineage>
        <taxon>unclassified sequences</taxon>
        <taxon>metagenomes</taxon>
        <taxon>organismal metagenomes</taxon>
    </lineage>
</organism>
<dbReference type="Gene3D" id="2.170.130.10">
    <property type="entry name" value="TonB-dependent receptor, plug domain"/>
    <property type="match status" value="1"/>
</dbReference>
<comment type="subcellular location">
    <subcellularLocation>
        <location evidence="1">Cell outer membrane</location>
        <topology evidence="1">Multi-pass membrane protein</topology>
    </subcellularLocation>
</comment>
<dbReference type="Gene3D" id="2.40.170.20">
    <property type="entry name" value="TonB-dependent receptor, beta-barrel domain"/>
    <property type="match status" value="1"/>
</dbReference>
<keyword evidence="4" id="KW-0798">TonB box</keyword>
<dbReference type="NCBIfam" id="TIGR04056">
    <property type="entry name" value="OMP_RagA_SusC"/>
    <property type="match status" value="1"/>
</dbReference>
<evidence type="ECO:0000259" key="7">
    <source>
        <dbReference type="Pfam" id="PF00593"/>
    </source>
</evidence>
<evidence type="ECO:0000256" key="4">
    <source>
        <dbReference type="ARBA" id="ARBA00023077"/>
    </source>
</evidence>
<evidence type="ECO:0000256" key="2">
    <source>
        <dbReference type="ARBA" id="ARBA00022448"/>
    </source>
</evidence>
<dbReference type="FunFam" id="2.60.40.1120:FF:000003">
    <property type="entry name" value="Outer membrane protein Omp121"/>
    <property type="match status" value="1"/>
</dbReference>
<name>A0A5J4SP05_9ZZZZ</name>
<dbReference type="EMBL" id="SNRY01000107">
    <property type="protein sequence ID" value="KAA6347093.1"/>
    <property type="molecule type" value="Genomic_DNA"/>
</dbReference>
<evidence type="ECO:0000256" key="5">
    <source>
        <dbReference type="ARBA" id="ARBA00023136"/>
    </source>
</evidence>
<dbReference type="GO" id="GO:0009279">
    <property type="term" value="C:cell outer membrane"/>
    <property type="evidence" value="ECO:0007669"/>
    <property type="project" value="UniProtKB-SubCell"/>
</dbReference>
<dbReference type="NCBIfam" id="TIGR04057">
    <property type="entry name" value="SusC_RagA_signa"/>
    <property type="match status" value="1"/>
</dbReference>
<keyword evidence="2" id="KW-0813">Transport</keyword>
<dbReference type="SUPFAM" id="SSF49464">
    <property type="entry name" value="Carboxypeptidase regulatory domain-like"/>
    <property type="match status" value="1"/>
</dbReference>
<dbReference type="InterPro" id="IPR000531">
    <property type="entry name" value="Beta-barrel_TonB"/>
</dbReference>